<accession>A0ABQ5FML3</accession>
<evidence type="ECO:0000313" key="2">
    <source>
        <dbReference type="Proteomes" id="UP001151760"/>
    </source>
</evidence>
<sequence>MYKSKFLSAVTVVARVEVDEVESDLMDLHDAKDQIEDLQVYICILKAYQEPLNDVFKIFSKGSRVEMEKGEIKCDDGIGRSSRICWKLIVTMGFDMADVVDVPVVIVSRKAVGQSQKTVVHRLNRLLSAGQRNKSSDKERYRLEGYDAKADIGPTYDSDTVSQVPHDMLENMYAHGIQSHE</sequence>
<reference evidence="1" key="1">
    <citation type="journal article" date="2022" name="Int. J. Mol. Sci.">
        <title>Draft Genome of Tanacetum Coccineum: Genomic Comparison of Closely Related Tanacetum-Family Plants.</title>
        <authorList>
            <person name="Yamashiro T."/>
            <person name="Shiraishi A."/>
            <person name="Nakayama K."/>
            <person name="Satake H."/>
        </authorList>
    </citation>
    <scope>NUCLEOTIDE SEQUENCE</scope>
</reference>
<evidence type="ECO:0000313" key="1">
    <source>
        <dbReference type="EMBL" id="GJT64595.1"/>
    </source>
</evidence>
<protein>
    <submittedName>
        <fullName evidence="1">Uncharacterized protein</fullName>
    </submittedName>
</protein>
<dbReference type="EMBL" id="BQNB010017558">
    <property type="protein sequence ID" value="GJT64595.1"/>
    <property type="molecule type" value="Genomic_DNA"/>
</dbReference>
<dbReference type="Proteomes" id="UP001151760">
    <property type="component" value="Unassembled WGS sequence"/>
</dbReference>
<keyword evidence="2" id="KW-1185">Reference proteome</keyword>
<organism evidence="1 2">
    <name type="scientific">Tanacetum coccineum</name>
    <dbReference type="NCBI Taxonomy" id="301880"/>
    <lineage>
        <taxon>Eukaryota</taxon>
        <taxon>Viridiplantae</taxon>
        <taxon>Streptophyta</taxon>
        <taxon>Embryophyta</taxon>
        <taxon>Tracheophyta</taxon>
        <taxon>Spermatophyta</taxon>
        <taxon>Magnoliopsida</taxon>
        <taxon>eudicotyledons</taxon>
        <taxon>Gunneridae</taxon>
        <taxon>Pentapetalae</taxon>
        <taxon>asterids</taxon>
        <taxon>campanulids</taxon>
        <taxon>Asterales</taxon>
        <taxon>Asteraceae</taxon>
        <taxon>Asteroideae</taxon>
        <taxon>Anthemideae</taxon>
        <taxon>Anthemidinae</taxon>
        <taxon>Tanacetum</taxon>
    </lineage>
</organism>
<reference evidence="1" key="2">
    <citation type="submission" date="2022-01" db="EMBL/GenBank/DDBJ databases">
        <authorList>
            <person name="Yamashiro T."/>
            <person name="Shiraishi A."/>
            <person name="Satake H."/>
            <person name="Nakayama K."/>
        </authorList>
    </citation>
    <scope>NUCLEOTIDE SEQUENCE</scope>
</reference>
<comment type="caution">
    <text evidence="1">The sequence shown here is derived from an EMBL/GenBank/DDBJ whole genome shotgun (WGS) entry which is preliminary data.</text>
</comment>
<proteinExistence type="predicted"/>
<gene>
    <name evidence="1" type="ORF">Tco_1016075</name>
</gene>
<name>A0ABQ5FML3_9ASTR</name>